<gene>
    <name evidence="1" type="ORF">NCTC12120_04737</name>
</gene>
<evidence type="ECO:0000313" key="2">
    <source>
        <dbReference type="Proteomes" id="UP000251197"/>
    </source>
</evidence>
<sequence length="70" mass="8059">MTFRNNHDAIKHGIGYVSEDRLTQGLIMEQSIYDNTIVTVFRSAPYPQRPASIMKKARNLVADLIRETEH</sequence>
<protein>
    <submittedName>
        <fullName evidence="1">Uncharacterized protein</fullName>
    </submittedName>
</protein>
<dbReference type="EMBL" id="UAVU01000008">
    <property type="protein sequence ID" value="SQC91566.1"/>
    <property type="molecule type" value="Genomic_DNA"/>
</dbReference>
<name>A0A2X3IWL4_9ENTR</name>
<reference evidence="1 2" key="1">
    <citation type="submission" date="2018-06" db="EMBL/GenBank/DDBJ databases">
        <authorList>
            <consortium name="Pathogen Informatics"/>
            <person name="Doyle S."/>
        </authorList>
    </citation>
    <scope>NUCLEOTIDE SEQUENCE [LARGE SCALE GENOMIC DNA]</scope>
    <source>
        <strain evidence="1 2">NCTC12120</strain>
    </source>
</reference>
<proteinExistence type="predicted"/>
<dbReference type="AlphaFoldDB" id="A0A2X3IWL4"/>
<organism evidence="1 2">
    <name type="scientific">Cedecea neteri</name>
    <dbReference type="NCBI Taxonomy" id="158822"/>
    <lineage>
        <taxon>Bacteria</taxon>
        <taxon>Pseudomonadati</taxon>
        <taxon>Pseudomonadota</taxon>
        <taxon>Gammaproteobacteria</taxon>
        <taxon>Enterobacterales</taxon>
        <taxon>Enterobacteriaceae</taxon>
        <taxon>Cedecea</taxon>
    </lineage>
</organism>
<evidence type="ECO:0000313" key="1">
    <source>
        <dbReference type="EMBL" id="SQC91566.1"/>
    </source>
</evidence>
<accession>A0A2X3IWL4</accession>
<dbReference type="Proteomes" id="UP000251197">
    <property type="component" value="Unassembled WGS sequence"/>
</dbReference>